<reference evidence="1" key="1">
    <citation type="submission" date="2021-12" db="EMBL/GenBank/DDBJ databases">
        <authorList>
            <person name="Zaccaron A."/>
            <person name="Stergiopoulos I."/>
        </authorList>
    </citation>
    <scope>NUCLEOTIDE SEQUENCE</scope>
    <source>
        <strain evidence="1">Race5_Kim</strain>
    </source>
</reference>
<reference evidence="1" key="2">
    <citation type="journal article" date="2022" name="Microb. Genom.">
        <title>A chromosome-scale genome assembly of the tomato pathogen Cladosporium fulvum reveals a compartmentalized genome architecture and the presence of a dispensable chromosome.</title>
        <authorList>
            <person name="Zaccaron A.Z."/>
            <person name="Chen L.H."/>
            <person name="Samaras A."/>
            <person name="Stergiopoulos I."/>
        </authorList>
    </citation>
    <scope>NUCLEOTIDE SEQUENCE</scope>
    <source>
        <strain evidence="1">Race5_Kim</strain>
    </source>
</reference>
<protein>
    <submittedName>
        <fullName evidence="1">Uncharacterized protein</fullName>
    </submittedName>
</protein>
<dbReference type="PANTHER" id="PTHR42085">
    <property type="entry name" value="F-BOX DOMAIN-CONTAINING PROTEIN"/>
    <property type="match status" value="1"/>
</dbReference>
<gene>
    <name evidence="1" type="ORF">CLAFUR5_03606</name>
</gene>
<organism evidence="1 2">
    <name type="scientific">Passalora fulva</name>
    <name type="common">Tomato leaf mold</name>
    <name type="synonym">Cladosporium fulvum</name>
    <dbReference type="NCBI Taxonomy" id="5499"/>
    <lineage>
        <taxon>Eukaryota</taxon>
        <taxon>Fungi</taxon>
        <taxon>Dikarya</taxon>
        <taxon>Ascomycota</taxon>
        <taxon>Pezizomycotina</taxon>
        <taxon>Dothideomycetes</taxon>
        <taxon>Dothideomycetidae</taxon>
        <taxon>Mycosphaerellales</taxon>
        <taxon>Mycosphaerellaceae</taxon>
        <taxon>Fulvia</taxon>
    </lineage>
</organism>
<dbReference type="AlphaFoldDB" id="A0A9Q8LB82"/>
<name>A0A9Q8LB82_PASFU</name>
<dbReference type="KEGG" id="ffu:CLAFUR5_03606"/>
<proteinExistence type="predicted"/>
<accession>A0A9Q8LB82</accession>
<sequence length="137" mass="14946">MGQALSRLITACQNYAYLKHTPKPHPAEQPDPSGKCHLLSLPPELRNLIYRIVLVSGSPVDMMTLKAASDSDCETGEGKDEHETTNILASAGDPPLAQTCHAIEQETLSIYYGENVFRSEPLDISPSWSTSAYGDRS</sequence>
<dbReference type="EMBL" id="CP090164">
    <property type="protein sequence ID" value="UJO14300.1"/>
    <property type="molecule type" value="Genomic_DNA"/>
</dbReference>
<keyword evidence="2" id="KW-1185">Reference proteome</keyword>
<evidence type="ECO:0000313" key="1">
    <source>
        <dbReference type="EMBL" id="UJO14300.1"/>
    </source>
</evidence>
<dbReference type="GeneID" id="71983484"/>
<dbReference type="OrthoDB" id="3653743at2759"/>
<dbReference type="RefSeq" id="XP_047758666.1">
    <property type="nucleotide sequence ID" value="XM_047902754.1"/>
</dbReference>
<dbReference type="InterPro" id="IPR038883">
    <property type="entry name" value="AN11006-like"/>
</dbReference>
<evidence type="ECO:0000313" key="2">
    <source>
        <dbReference type="Proteomes" id="UP000756132"/>
    </source>
</evidence>
<dbReference type="Proteomes" id="UP000756132">
    <property type="component" value="Chromosome 2"/>
</dbReference>
<dbReference type="PANTHER" id="PTHR42085:SF1">
    <property type="entry name" value="F-BOX DOMAIN-CONTAINING PROTEIN"/>
    <property type="match status" value="1"/>
</dbReference>